<comment type="caution">
    <text evidence="1">The sequence shown here is derived from an EMBL/GenBank/DDBJ whole genome shotgun (WGS) entry which is preliminary data.</text>
</comment>
<dbReference type="GeneID" id="95407763"/>
<dbReference type="RefSeq" id="WP_051425170.1">
    <property type="nucleotide sequence ID" value="NZ_BOSA01000001.1"/>
</dbReference>
<reference evidence="1 2" key="1">
    <citation type="submission" date="2021-03" db="EMBL/GenBank/DDBJ databases">
        <title>Genomic Encyclopedia of Type Strains, Phase IV (KMG-IV): sequencing the most valuable type-strain genomes for metagenomic binning, comparative biology and taxonomic classification.</title>
        <authorList>
            <person name="Goeker M."/>
        </authorList>
    </citation>
    <scope>NUCLEOTIDE SEQUENCE [LARGE SCALE GENOMIC DNA]</scope>
    <source>
        <strain evidence="1 2">DSM 15596</strain>
    </source>
</reference>
<sequence>MDAKYIAFDTIEELDQAADVIVIGSPIKDFEDREHMAQYFEDGMIQDFYTMTELRIEKVIKQPDGIDIGEMMEFIEPLCIIEESGNQKTKIIMDDYRELKKGSRYILFLKDNTFGQYSIINMNNGKFNLDNTDDSDMPMEQQDLAFKTSLKNQVLRKYDLY</sequence>
<protein>
    <submittedName>
        <fullName evidence="1">Uncharacterized protein</fullName>
    </submittedName>
</protein>
<dbReference type="EMBL" id="JAGGKI010000030">
    <property type="protein sequence ID" value="MBP1896779.1"/>
    <property type="molecule type" value="Genomic_DNA"/>
</dbReference>
<evidence type="ECO:0000313" key="1">
    <source>
        <dbReference type="EMBL" id="MBP1896779.1"/>
    </source>
</evidence>
<organism evidence="1 2">
    <name type="scientific">Paenibacillus lactis</name>
    <dbReference type="NCBI Taxonomy" id="228574"/>
    <lineage>
        <taxon>Bacteria</taxon>
        <taxon>Bacillati</taxon>
        <taxon>Bacillota</taxon>
        <taxon>Bacilli</taxon>
        <taxon>Bacillales</taxon>
        <taxon>Paenibacillaceae</taxon>
        <taxon>Paenibacillus</taxon>
    </lineage>
</organism>
<name>A0ABS4FKJ0_9BACL</name>
<gene>
    <name evidence="1" type="ORF">J2Z18_005912</name>
</gene>
<keyword evidence="2" id="KW-1185">Reference proteome</keyword>
<dbReference type="Proteomes" id="UP000706926">
    <property type="component" value="Unassembled WGS sequence"/>
</dbReference>
<evidence type="ECO:0000313" key="2">
    <source>
        <dbReference type="Proteomes" id="UP000706926"/>
    </source>
</evidence>
<proteinExistence type="predicted"/>
<accession>A0ABS4FKJ0</accession>